<dbReference type="NCBIfam" id="TIGR00254">
    <property type="entry name" value="GGDEF"/>
    <property type="match status" value="1"/>
</dbReference>
<feature type="region of interest" description="Disordered" evidence="1">
    <location>
        <begin position="288"/>
        <end position="313"/>
    </location>
</feature>
<evidence type="ECO:0000259" key="2">
    <source>
        <dbReference type="PROSITE" id="PS50112"/>
    </source>
</evidence>
<sequence length="313" mass="34772">MQDAIYKTLLDNLSEGVYFVDRDKRILYWNKAAERMTGRTAGEVLGFCCADNILVHTDEQGANLCLSGCPLSAMMTDGRYHEASVYMLHKDGHRVPVTVKAMPVYDEQGNITGGIETFTDNSANRLLKEQNAHLTSLSLIDELTQAGNRRYANITLETRLSEFKRYGWPFGMIMFDIDNFKVVNDTFGHDAGDKALQMVARSISDNMRSPASLFFRWGGEEFVILASNVNGRQLYDIAERMRILVATSFIVRGDDEIRVTVSAGATIATAEDDAESLTRRADTLLYRSKKEGKNRTSTDSGQPAGFADSVASS</sequence>
<feature type="domain" description="PAC" evidence="3">
    <location>
        <begin position="81"/>
        <end position="133"/>
    </location>
</feature>
<protein>
    <submittedName>
        <fullName evidence="5">PAS domain S-box-containing protein/diguanylate cyclase (GGDEF) domain-containing protein</fullName>
    </submittedName>
</protein>
<dbReference type="InterPro" id="IPR000160">
    <property type="entry name" value="GGDEF_dom"/>
</dbReference>
<dbReference type="InterPro" id="IPR043128">
    <property type="entry name" value="Rev_trsase/Diguanyl_cyclase"/>
</dbReference>
<evidence type="ECO:0000313" key="6">
    <source>
        <dbReference type="Proteomes" id="UP000185934"/>
    </source>
</evidence>
<dbReference type="FunFam" id="3.30.70.270:FF:000001">
    <property type="entry name" value="Diguanylate cyclase domain protein"/>
    <property type="match status" value="1"/>
</dbReference>
<gene>
    <name evidence="5" type="ORF">Dform_00161</name>
</gene>
<feature type="domain" description="GGDEF" evidence="4">
    <location>
        <begin position="168"/>
        <end position="301"/>
    </location>
</feature>
<dbReference type="CDD" id="cd00130">
    <property type="entry name" value="PAS"/>
    <property type="match status" value="1"/>
</dbReference>
<dbReference type="KEGG" id="dfo:Dform_00161"/>
<dbReference type="NCBIfam" id="TIGR00229">
    <property type="entry name" value="sensory_box"/>
    <property type="match status" value="1"/>
</dbReference>
<reference evidence="6" key="1">
    <citation type="submission" date="2016-11" db="EMBL/GenBank/DDBJ databases">
        <title>Dehalogenimonas formicexedens sp. nov., a chlorinated alkane respiring bacterium isolated from contaminated groundwater.</title>
        <authorList>
            <person name="Key T.A."/>
            <person name="Bowman K.S."/>
            <person name="Lee I."/>
            <person name="Chun J."/>
            <person name="Albuquerque L."/>
            <person name="da Costa M.S."/>
            <person name="Rainey F.A."/>
            <person name="Moe W.M."/>
        </authorList>
    </citation>
    <scope>NUCLEOTIDE SEQUENCE [LARGE SCALE GENOMIC DNA]</scope>
    <source>
        <strain evidence="6">NSZ-14</strain>
    </source>
</reference>
<dbReference type="PROSITE" id="PS50887">
    <property type="entry name" value="GGDEF"/>
    <property type="match status" value="1"/>
</dbReference>
<dbReference type="CDD" id="cd01949">
    <property type="entry name" value="GGDEF"/>
    <property type="match status" value="1"/>
</dbReference>
<dbReference type="Proteomes" id="UP000185934">
    <property type="component" value="Chromosome"/>
</dbReference>
<dbReference type="EMBL" id="CP018258">
    <property type="protein sequence ID" value="APV43524.1"/>
    <property type="molecule type" value="Genomic_DNA"/>
</dbReference>
<dbReference type="InterPro" id="IPR000014">
    <property type="entry name" value="PAS"/>
</dbReference>
<evidence type="ECO:0000259" key="3">
    <source>
        <dbReference type="PROSITE" id="PS50113"/>
    </source>
</evidence>
<dbReference type="InterPro" id="IPR052163">
    <property type="entry name" value="DGC-Regulatory_Protein"/>
</dbReference>
<evidence type="ECO:0000259" key="4">
    <source>
        <dbReference type="PROSITE" id="PS50887"/>
    </source>
</evidence>
<name>A0A1P8F4X0_9CHLR</name>
<evidence type="ECO:0000256" key="1">
    <source>
        <dbReference type="SAM" id="MobiDB-lite"/>
    </source>
</evidence>
<organism evidence="5 6">
    <name type="scientific">Dehalogenimonas formicexedens</name>
    <dbReference type="NCBI Taxonomy" id="1839801"/>
    <lineage>
        <taxon>Bacteria</taxon>
        <taxon>Bacillati</taxon>
        <taxon>Chloroflexota</taxon>
        <taxon>Dehalococcoidia</taxon>
        <taxon>Dehalococcoidales</taxon>
        <taxon>Dehalococcoidaceae</taxon>
        <taxon>Dehalogenimonas</taxon>
    </lineage>
</organism>
<evidence type="ECO:0000313" key="5">
    <source>
        <dbReference type="EMBL" id="APV43524.1"/>
    </source>
</evidence>
<dbReference type="Gene3D" id="3.30.70.270">
    <property type="match status" value="1"/>
</dbReference>
<dbReference type="InterPro" id="IPR000700">
    <property type="entry name" value="PAS-assoc_C"/>
</dbReference>
<dbReference type="OrthoDB" id="9805474at2"/>
<dbReference type="Pfam" id="PF13426">
    <property type="entry name" value="PAS_9"/>
    <property type="match status" value="1"/>
</dbReference>
<dbReference type="RefSeq" id="WP_076003330.1">
    <property type="nucleotide sequence ID" value="NZ_CP018258.1"/>
</dbReference>
<dbReference type="SMART" id="SM00091">
    <property type="entry name" value="PAS"/>
    <property type="match status" value="1"/>
</dbReference>
<proteinExistence type="predicted"/>
<feature type="domain" description="PAS" evidence="2">
    <location>
        <begin position="2"/>
        <end position="46"/>
    </location>
</feature>
<dbReference type="InterPro" id="IPR029787">
    <property type="entry name" value="Nucleotide_cyclase"/>
</dbReference>
<dbReference type="PROSITE" id="PS50113">
    <property type="entry name" value="PAC"/>
    <property type="match status" value="1"/>
</dbReference>
<dbReference type="PROSITE" id="PS50112">
    <property type="entry name" value="PAS"/>
    <property type="match status" value="1"/>
</dbReference>
<dbReference type="SMART" id="SM00267">
    <property type="entry name" value="GGDEF"/>
    <property type="match status" value="1"/>
</dbReference>
<dbReference type="SUPFAM" id="SSF55785">
    <property type="entry name" value="PYP-like sensor domain (PAS domain)"/>
    <property type="match status" value="1"/>
</dbReference>
<dbReference type="AlphaFoldDB" id="A0A1P8F4X0"/>
<dbReference type="Pfam" id="PF00990">
    <property type="entry name" value="GGDEF"/>
    <property type="match status" value="1"/>
</dbReference>
<dbReference type="PANTHER" id="PTHR46663:SF4">
    <property type="entry name" value="DIGUANYLATE CYCLASE DGCT-RELATED"/>
    <property type="match status" value="1"/>
</dbReference>
<keyword evidence="6" id="KW-1185">Reference proteome</keyword>
<dbReference type="Gene3D" id="3.30.450.20">
    <property type="entry name" value="PAS domain"/>
    <property type="match status" value="1"/>
</dbReference>
<accession>A0A1P8F4X0</accession>
<dbReference type="InterPro" id="IPR035965">
    <property type="entry name" value="PAS-like_dom_sf"/>
</dbReference>
<dbReference type="STRING" id="1839801.Dform_00161"/>
<dbReference type="PANTHER" id="PTHR46663">
    <property type="entry name" value="DIGUANYLATE CYCLASE DGCT-RELATED"/>
    <property type="match status" value="1"/>
</dbReference>
<dbReference type="SUPFAM" id="SSF55073">
    <property type="entry name" value="Nucleotide cyclase"/>
    <property type="match status" value="1"/>
</dbReference>